<evidence type="ECO:0000313" key="3">
    <source>
        <dbReference type="Ensembl" id="ENSCVAP00000028458.1"/>
    </source>
</evidence>
<evidence type="ECO:0000259" key="2">
    <source>
        <dbReference type="Pfam" id="PF21109"/>
    </source>
</evidence>
<dbReference type="Pfam" id="PF21109">
    <property type="entry name" value="Stonustoxin_helical"/>
    <property type="match status" value="1"/>
</dbReference>
<feature type="domain" description="SNTX thioredoxin-like" evidence="1">
    <location>
        <begin position="362"/>
        <end position="479"/>
    </location>
</feature>
<dbReference type="STRING" id="28743.ENSCVAP00000028458"/>
<proteinExistence type="predicted"/>
<keyword evidence="4" id="KW-1185">Reference proteome</keyword>
<reference evidence="3" key="2">
    <citation type="submission" date="2025-09" db="UniProtKB">
        <authorList>
            <consortium name="Ensembl"/>
        </authorList>
    </citation>
    <scope>IDENTIFICATION</scope>
</reference>
<dbReference type="OMA" id="MASHTHF"/>
<dbReference type="InterPro" id="IPR052090">
    <property type="entry name" value="Cytolytic_pore-forming_toxin"/>
</dbReference>
<accession>A0A3Q2E7V4</accession>
<dbReference type="PANTHER" id="PTHR31594">
    <property type="entry name" value="AIG1-TYPE G DOMAIN-CONTAINING PROTEIN"/>
    <property type="match status" value="1"/>
</dbReference>
<protein>
    <submittedName>
        <fullName evidence="3">Uncharacterized protein</fullName>
    </submittedName>
</protein>
<name>A0A3Q2E7V4_CYPVA</name>
<dbReference type="InterPro" id="IPR040581">
    <property type="entry name" value="Thioredoxin_11"/>
</dbReference>
<evidence type="ECO:0000313" key="4">
    <source>
        <dbReference type="Proteomes" id="UP000265020"/>
    </source>
</evidence>
<evidence type="ECO:0000259" key="1">
    <source>
        <dbReference type="Pfam" id="PF18078"/>
    </source>
</evidence>
<organism evidence="3 4">
    <name type="scientific">Cyprinodon variegatus</name>
    <name type="common">Sheepshead minnow</name>
    <dbReference type="NCBI Taxonomy" id="28743"/>
    <lineage>
        <taxon>Eukaryota</taxon>
        <taxon>Metazoa</taxon>
        <taxon>Chordata</taxon>
        <taxon>Craniata</taxon>
        <taxon>Vertebrata</taxon>
        <taxon>Euteleostomi</taxon>
        <taxon>Actinopterygii</taxon>
        <taxon>Neopterygii</taxon>
        <taxon>Teleostei</taxon>
        <taxon>Neoteleostei</taxon>
        <taxon>Acanthomorphata</taxon>
        <taxon>Ovalentaria</taxon>
        <taxon>Atherinomorphae</taxon>
        <taxon>Cyprinodontiformes</taxon>
        <taxon>Cyprinodontidae</taxon>
        <taxon>Cyprinodon</taxon>
    </lineage>
</organism>
<dbReference type="Proteomes" id="UP000265020">
    <property type="component" value="Unassembled WGS sequence"/>
</dbReference>
<dbReference type="Ensembl" id="ENSCVAT00000020485.1">
    <property type="protein sequence ID" value="ENSCVAP00000028458.1"/>
    <property type="gene ID" value="ENSCVAG00000015524.1"/>
</dbReference>
<dbReference type="InterPro" id="IPR048997">
    <property type="entry name" value="Stonustoxin-like_helical"/>
</dbReference>
<reference evidence="3" key="1">
    <citation type="submission" date="2025-08" db="UniProtKB">
        <authorList>
            <consortium name="Ensembl"/>
        </authorList>
    </citation>
    <scope>IDENTIFICATION</scope>
</reference>
<dbReference type="AlphaFoldDB" id="A0A3Q2E7V4"/>
<dbReference type="PANTHER" id="PTHR31594:SF16">
    <property type="entry name" value="SI:CH211-281L24.3"/>
    <property type="match status" value="1"/>
</dbReference>
<dbReference type="Pfam" id="PF18078">
    <property type="entry name" value="Thioredoxin_11"/>
    <property type="match status" value="1"/>
</dbReference>
<feature type="domain" description="Stonustoxin-like helical" evidence="2">
    <location>
        <begin position="261"/>
        <end position="350"/>
    </location>
</feature>
<sequence length="491" mass="55365">MDGESCRAVEVAELGRPFGLGILYDCRTDLLVTGKNSELSTLGHGATIKKFSVLDVSGSLQLSFLSGMVEVGGSGNYLKDKETSKNQARVTLTYLANTKVQELSIKHLNEVLNHSEVFEQGLATPVVTAILFGAQAFFVFDRQVSEDENIEDIKGDFQLSIKSKDKISVDGEASVRKNDTDRKFENKFSCTFYGDFMLQKTPLTFQEAMQLYQNLPELLGPNGGNAVPLKVWMMPLSILHPSAAKLAHQVSAALVQEAQRVLEDFNQLEVRCNDAIKATAEKFPQNSQILKHFKDMCSDLKLELQQDLAKMLPLIRGGAEEEAVLADILKKRHSSPFSNKRLNQWMEFKEFKALISVIMKNAKILPFPDQLYEESLSAEHVFCFVFTSVGDDEPFLSALGKHIKGTKADGAYPEKDHWLTTEIEDKMKRNAKYFIDFAECRKEEKKMKFLAVALKDDEYSKEGSTIYHYINGICENKCYREDSDQYNLFSL</sequence>
<dbReference type="GeneTree" id="ENSGT00390000014380"/>